<dbReference type="Pfam" id="PF06772">
    <property type="entry name" value="LtrA"/>
    <property type="match status" value="1"/>
</dbReference>
<dbReference type="RefSeq" id="WP_228119745.1">
    <property type="nucleotide sequence ID" value="NZ_BARK01000019.1"/>
</dbReference>
<dbReference type="EMBL" id="BJVA01000011">
    <property type="protein sequence ID" value="GEK96781.1"/>
    <property type="molecule type" value="Genomic_DNA"/>
</dbReference>
<reference evidence="1 2" key="1">
    <citation type="submission" date="2019-07" db="EMBL/GenBank/DDBJ databases">
        <title>Whole genome shotgun sequence of Gluconobacter kanchanaburiensis NBRC 103587.</title>
        <authorList>
            <person name="Hosoyama A."/>
            <person name="Uohara A."/>
            <person name="Ohji S."/>
            <person name="Ichikawa N."/>
        </authorList>
    </citation>
    <scope>NUCLEOTIDE SEQUENCE [LARGE SCALE GENOMIC DNA]</scope>
    <source>
        <strain evidence="1 2">NBRC 103587</strain>
    </source>
</reference>
<proteinExistence type="predicted"/>
<dbReference type="AlphaFoldDB" id="A0A511BAJ1"/>
<evidence type="ECO:0000313" key="2">
    <source>
        <dbReference type="Proteomes" id="UP000321079"/>
    </source>
</evidence>
<keyword evidence="2" id="KW-1185">Reference proteome</keyword>
<organism evidence="1 2">
    <name type="scientific">Gluconobacter kanchanaburiensis NBRC 103587</name>
    <dbReference type="NCBI Taxonomy" id="1307948"/>
    <lineage>
        <taxon>Bacteria</taxon>
        <taxon>Pseudomonadati</taxon>
        <taxon>Pseudomonadota</taxon>
        <taxon>Alphaproteobacteria</taxon>
        <taxon>Acetobacterales</taxon>
        <taxon>Acetobacteraceae</taxon>
        <taxon>Gluconobacter</taxon>
    </lineage>
</organism>
<dbReference type="InterPro" id="IPR010640">
    <property type="entry name" value="Low_temperature_requirement_A"/>
</dbReference>
<sequence>MTQPALMRKSGDHKIINEELFFDLIYVFLVTQVSHGLLHHLNMDRRAPDSAPVVRDVAGVAIYRLGDELVRSVSPCLADDSVRGDGAARSVR</sequence>
<gene>
    <name evidence="1" type="ORF">GKA01_19780</name>
</gene>
<evidence type="ECO:0000313" key="1">
    <source>
        <dbReference type="EMBL" id="GEK96781.1"/>
    </source>
</evidence>
<name>A0A511BAJ1_9PROT</name>
<accession>A0A511BAJ1</accession>
<comment type="caution">
    <text evidence="1">The sequence shown here is derived from an EMBL/GenBank/DDBJ whole genome shotgun (WGS) entry which is preliminary data.</text>
</comment>
<dbReference type="Proteomes" id="UP000321079">
    <property type="component" value="Unassembled WGS sequence"/>
</dbReference>
<protein>
    <submittedName>
        <fullName evidence="1">Uncharacterized protein</fullName>
    </submittedName>
</protein>